<name>A0A409X785_PSICY</name>
<evidence type="ECO:0000256" key="1">
    <source>
        <dbReference type="ARBA" id="ARBA00001971"/>
    </source>
</evidence>
<evidence type="ECO:0000256" key="5">
    <source>
        <dbReference type="ARBA" id="ARBA00022723"/>
    </source>
</evidence>
<comment type="pathway">
    <text evidence="2">Secondary metabolite biosynthesis.</text>
</comment>
<evidence type="ECO:0000256" key="2">
    <source>
        <dbReference type="ARBA" id="ARBA00005179"/>
    </source>
</evidence>
<dbReference type="PRINTS" id="PR00385">
    <property type="entry name" value="P450"/>
</dbReference>
<evidence type="ECO:0000256" key="4">
    <source>
        <dbReference type="ARBA" id="ARBA00022617"/>
    </source>
</evidence>
<dbReference type="InterPro" id="IPR002401">
    <property type="entry name" value="Cyt_P450_E_grp-I"/>
</dbReference>
<keyword evidence="11" id="KW-1185">Reference proteome</keyword>
<dbReference type="GO" id="GO:0016705">
    <property type="term" value="F:oxidoreductase activity, acting on paired donors, with incorporation or reduction of molecular oxygen"/>
    <property type="evidence" value="ECO:0007669"/>
    <property type="project" value="InterPro"/>
</dbReference>
<dbReference type="SUPFAM" id="SSF48264">
    <property type="entry name" value="Cytochrome P450"/>
    <property type="match status" value="1"/>
</dbReference>
<evidence type="ECO:0000313" key="10">
    <source>
        <dbReference type="EMBL" id="PPQ86649.1"/>
    </source>
</evidence>
<keyword evidence="5 9" id="KW-0479">Metal-binding</keyword>
<dbReference type="CDD" id="cd11065">
    <property type="entry name" value="CYP64-like"/>
    <property type="match status" value="1"/>
</dbReference>
<dbReference type="PANTHER" id="PTHR46300">
    <property type="entry name" value="P450, PUTATIVE (EUROFUNG)-RELATED-RELATED"/>
    <property type="match status" value="1"/>
</dbReference>
<evidence type="ECO:0000256" key="7">
    <source>
        <dbReference type="ARBA" id="ARBA00023004"/>
    </source>
</evidence>
<dbReference type="STRING" id="93625.A0A409X785"/>
<dbReference type="PRINTS" id="PR00463">
    <property type="entry name" value="EP450I"/>
</dbReference>
<comment type="similarity">
    <text evidence="3">Belongs to the cytochrome P450 family.</text>
</comment>
<accession>A0A409X785</accession>
<evidence type="ECO:0000256" key="9">
    <source>
        <dbReference type="PIRSR" id="PIRSR602401-1"/>
    </source>
</evidence>
<evidence type="ECO:0000256" key="6">
    <source>
        <dbReference type="ARBA" id="ARBA00023002"/>
    </source>
</evidence>
<comment type="cofactor">
    <cofactor evidence="1 9">
        <name>heme</name>
        <dbReference type="ChEBI" id="CHEBI:30413"/>
    </cofactor>
</comment>
<dbReference type="GO" id="GO:0005506">
    <property type="term" value="F:iron ion binding"/>
    <property type="evidence" value="ECO:0007669"/>
    <property type="project" value="InterPro"/>
</dbReference>
<dbReference type="InParanoid" id="A0A409X785"/>
<protein>
    <recommendedName>
        <fullName evidence="12">Cytochrome P450</fullName>
    </recommendedName>
</protein>
<dbReference type="EMBL" id="NHYD01002450">
    <property type="protein sequence ID" value="PPQ86649.1"/>
    <property type="molecule type" value="Genomic_DNA"/>
</dbReference>
<dbReference type="PANTHER" id="PTHR46300:SF7">
    <property type="entry name" value="P450, PUTATIVE (EUROFUNG)-RELATED"/>
    <property type="match status" value="1"/>
</dbReference>
<dbReference type="Gene3D" id="1.10.630.10">
    <property type="entry name" value="Cytochrome P450"/>
    <property type="match status" value="1"/>
</dbReference>
<dbReference type="OrthoDB" id="2789670at2759"/>
<dbReference type="GO" id="GO:0020037">
    <property type="term" value="F:heme binding"/>
    <property type="evidence" value="ECO:0007669"/>
    <property type="project" value="InterPro"/>
</dbReference>
<evidence type="ECO:0000313" key="11">
    <source>
        <dbReference type="Proteomes" id="UP000283269"/>
    </source>
</evidence>
<reference evidence="10 11" key="1">
    <citation type="journal article" date="2018" name="Evol. Lett.">
        <title>Horizontal gene cluster transfer increased hallucinogenic mushroom diversity.</title>
        <authorList>
            <person name="Reynolds H.T."/>
            <person name="Vijayakumar V."/>
            <person name="Gluck-Thaler E."/>
            <person name="Korotkin H.B."/>
            <person name="Matheny P.B."/>
            <person name="Slot J.C."/>
        </authorList>
    </citation>
    <scope>NUCLEOTIDE SEQUENCE [LARGE SCALE GENOMIC DNA]</scope>
    <source>
        <strain evidence="10 11">2631</strain>
    </source>
</reference>
<keyword evidence="4 9" id="KW-0349">Heme</keyword>
<dbReference type="InterPro" id="IPR001128">
    <property type="entry name" value="Cyt_P450"/>
</dbReference>
<evidence type="ECO:0000256" key="8">
    <source>
        <dbReference type="ARBA" id="ARBA00023033"/>
    </source>
</evidence>
<keyword evidence="8" id="KW-0503">Monooxygenase</keyword>
<sequence length="534" mass="60576">MAIALSIGYALVIIWAIKKLSDLLAYRKTGASYPPGPKPKPIIGNAFDFPKYDAALEYLNWGKKYNSDILHAEALGNHVMILNKREDADALLEQSDRAKINSDRPHIPIFKVMGWEYNFAMLRYGDEWREYRKFSQQNFNPQAARQYQTLQLEKAQQLLQGLLDTPKEFEEHSKMYLSRAFWSFFMAASSHELFTRFSISLTMAMMYGYDVKSIEDPVISLAEEALALGTQLLTPGGTLINIIPALQYVPPWFPGAWSRRLAAKVRELSEEVKRIPREFIKKSLAEGTSTSSLVTDFYEKKFAVGATQHEEDVVNNVAFTVYGAASDTTISATRTFLYTMAANPDVQRKAQAELDRVIGSKRLPTFEDRKSLPYIEAIYREVLRFRPPVPLGIPHCPIADDHYKGYFIPKGTSIFPNIWAMAHDEEDYPDPFSFKPERFLDENGQVNGDDRILAYGFGRRICVGKHVASATMWILIASVLASFNINKSKDKDGNDIEINPNFFDLGLTSMKSKFECSFVVRSQEARKLIGVDAI</sequence>
<evidence type="ECO:0008006" key="12">
    <source>
        <dbReference type="Google" id="ProtNLM"/>
    </source>
</evidence>
<proteinExistence type="inferred from homology"/>
<keyword evidence="7 9" id="KW-0408">Iron</keyword>
<organism evidence="10 11">
    <name type="scientific">Psilocybe cyanescens</name>
    <dbReference type="NCBI Taxonomy" id="93625"/>
    <lineage>
        <taxon>Eukaryota</taxon>
        <taxon>Fungi</taxon>
        <taxon>Dikarya</taxon>
        <taxon>Basidiomycota</taxon>
        <taxon>Agaricomycotina</taxon>
        <taxon>Agaricomycetes</taxon>
        <taxon>Agaricomycetidae</taxon>
        <taxon>Agaricales</taxon>
        <taxon>Agaricineae</taxon>
        <taxon>Strophariaceae</taxon>
        <taxon>Psilocybe</taxon>
    </lineage>
</organism>
<keyword evidence="6" id="KW-0560">Oxidoreductase</keyword>
<feature type="binding site" description="axial binding residue" evidence="9">
    <location>
        <position position="462"/>
    </location>
    <ligand>
        <name>heme</name>
        <dbReference type="ChEBI" id="CHEBI:30413"/>
    </ligand>
    <ligandPart>
        <name>Fe</name>
        <dbReference type="ChEBI" id="CHEBI:18248"/>
    </ligandPart>
</feature>
<dbReference type="InterPro" id="IPR050364">
    <property type="entry name" value="Cytochrome_P450_fung"/>
</dbReference>
<gene>
    <name evidence="10" type="ORF">CVT25_006833</name>
</gene>
<dbReference type="Pfam" id="PF00067">
    <property type="entry name" value="p450"/>
    <property type="match status" value="1"/>
</dbReference>
<dbReference type="GO" id="GO:0004497">
    <property type="term" value="F:monooxygenase activity"/>
    <property type="evidence" value="ECO:0007669"/>
    <property type="project" value="UniProtKB-KW"/>
</dbReference>
<dbReference type="AlphaFoldDB" id="A0A409X785"/>
<evidence type="ECO:0000256" key="3">
    <source>
        <dbReference type="ARBA" id="ARBA00010617"/>
    </source>
</evidence>
<dbReference type="InterPro" id="IPR036396">
    <property type="entry name" value="Cyt_P450_sf"/>
</dbReference>
<dbReference type="Proteomes" id="UP000283269">
    <property type="component" value="Unassembled WGS sequence"/>
</dbReference>
<comment type="caution">
    <text evidence="10">The sequence shown here is derived from an EMBL/GenBank/DDBJ whole genome shotgun (WGS) entry which is preliminary data.</text>
</comment>